<protein>
    <submittedName>
        <fullName evidence="1">Uncharacterized protein</fullName>
    </submittedName>
</protein>
<dbReference type="Proteomes" id="UP000464289">
    <property type="component" value="Segment"/>
</dbReference>
<dbReference type="EMBL" id="MN850571">
    <property type="protein sequence ID" value="QHR65620.1"/>
    <property type="molecule type" value="Genomic_DNA"/>
</dbReference>
<accession>A0A6B9WP52</accession>
<evidence type="ECO:0000313" key="2">
    <source>
        <dbReference type="Proteomes" id="UP000464289"/>
    </source>
</evidence>
<evidence type="ECO:0000313" key="1">
    <source>
        <dbReference type="EMBL" id="QHR65620.1"/>
    </source>
</evidence>
<keyword evidence="2" id="KW-1185">Reference proteome</keyword>
<proteinExistence type="predicted"/>
<name>A0A6B9WP52_9CAUD</name>
<organism evidence="1 2">
    <name type="scientific">Escherichia phage nepoznato</name>
    <dbReference type="NCBI Taxonomy" id="2696431"/>
    <lineage>
        <taxon>Viruses</taxon>
        <taxon>Duplodnaviria</taxon>
        <taxon>Heunggongvirae</taxon>
        <taxon>Uroviricota</taxon>
        <taxon>Caudoviricetes</taxon>
        <taxon>Stephanstirmvirinae</taxon>
        <taxon>Phapecoctavirus</taxon>
        <taxon>Phapecoctavirus nepoznato</taxon>
    </lineage>
</organism>
<gene>
    <name evidence="1" type="ORF">nepoznato_171</name>
</gene>
<sequence>MMKIVHDEIQIEESDLMDLDAVLGKVIYAGIKAFREKANNSTFVMIPTKLMRVLYPNRSAPYTDEEEETGRREWLNILEKMENAFIDSGNPEIVYAEDQRKARLEGRLLFASYFDNLWS</sequence>
<reference evidence="2" key="1">
    <citation type="submission" date="2019-12" db="EMBL/GenBank/DDBJ databases">
        <authorList>
            <person name="Olsen N.S."/>
            <person name="Junco L.M.F."/>
            <person name="Kot W."/>
            <person name="Hansen L.H."/>
        </authorList>
    </citation>
    <scope>NUCLEOTIDE SEQUENCE [LARGE SCALE GENOMIC DNA]</scope>
</reference>